<feature type="transmembrane region" description="Helical" evidence="1">
    <location>
        <begin position="27"/>
        <end position="45"/>
    </location>
</feature>
<feature type="transmembrane region" description="Helical" evidence="1">
    <location>
        <begin position="57"/>
        <end position="77"/>
    </location>
</feature>
<accession>A0A1Q8Q3Q0</accession>
<dbReference type="AlphaFoldDB" id="A0A1Q8Q3Q0"/>
<dbReference type="EMBL" id="MSDU01000026">
    <property type="protein sequence ID" value="OLN21986.1"/>
    <property type="molecule type" value="Genomic_DNA"/>
</dbReference>
<evidence type="ECO:0000313" key="2">
    <source>
        <dbReference type="EMBL" id="OLN21986.1"/>
    </source>
</evidence>
<proteinExistence type="predicted"/>
<keyword evidence="1" id="KW-1133">Transmembrane helix</keyword>
<keyword evidence="1" id="KW-0472">Membrane</keyword>
<organism evidence="2 3">
    <name type="scientific">Domibacillus antri</name>
    <dbReference type="NCBI Taxonomy" id="1714264"/>
    <lineage>
        <taxon>Bacteria</taxon>
        <taxon>Bacillati</taxon>
        <taxon>Bacillota</taxon>
        <taxon>Bacilli</taxon>
        <taxon>Bacillales</taxon>
        <taxon>Bacillaceae</taxon>
        <taxon>Domibacillus</taxon>
    </lineage>
</organism>
<gene>
    <name evidence="2" type="ORF">BTO30_11675</name>
</gene>
<reference evidence="2 3" key="1">
    <citation type="submission" date="2016-12" db="EMBL/GenBank/DDBJ databases">
        <title>Domibacillus antri genome sequencing.</title>
        <authorList>
            <person name="Verma A."/>
            <person name="Krishnamurthi S."/>
        </authorList>
    </citation>
    <scope>NUCLEOTIDE SEQUENCE [LARGE SCALE GENOMIC DNA]</scope>
    <source>
        <strain evidence="2 3">XD80</strain>
    </source>
</reference>
<dbReference type="Proteomes" id="UP000185568">
    <property type="component" value="Unassembled WGS sequence"/>
</dbReference>
<keyword evidence="1" id="KW-0812">Transmembrane</keyword>
<comment type="caution">
    <text evidence="2">The sequence shown here is derived from an EMBL/GenBank/DDBJ whole genome shotgun (WGS) entry which is preliminary data.</text>
</comment>
<feature type="transmembrane region" description="Helical" evidence="1">
    <location>
        <begin position="156"/>
        <end position="174"/>
    </location>
</feature>
<dbReference type="STRING" id="1714264.BTO30_11675"/>
<protein>
    <submittedName>
        <fullName evidence="2">Uncharacterized protein</fullName>
    </submittedName>
</protein>
<evidence type="ECO:0000256" key="1">
    <source>
        <dbReference type="SAM" id="Phobius"/>
    </source>
</evidence>
<dbReference type="RefSeq" id="WP_075398913.1">
    <property type="nucleotide sequence ID" value="NZ_MSDU01000026.1"/>
</dbReference>
<sequence length="201" mass="23305">MNEDGTELYKELYYKEMERKEQINARVQIPLGLIVVLISGIFYCANSMHQVPESGRIAFLFFLSVSLISLFVAIFFINKCIFRNKFGYFPLPSEIKTYQDSLYEHYQKIKEKCDVDAETYVNQKISKFLIESYIIGTDNNIRTNDSRTKFLQKSSLAVSASVIFLVISFCFFIPDLLAGKEPTQKIEIINDKIQIEDTQLK</sequence>
<evidence type="ECO:0000313" key="3">
    <source>
        <dbReference type="Proteomes" id="UP000185568"/>
    </source>
</evidence>
<keyword evidence="3" id="KW-1185">Reference proteome</keyword>
<name>A0A1Q8Q3Q0_9BACI</name>